<organism evidence="2 3">
    <name type="scientific">Daphnia magna</name>
    <dbReference type="NCBI Taxonomy" id="35525"/>
    <lineage>
        <taxon>Eukaryota</taxon>
        <taxon>Metazoa</taxon>
        <taxon>Ecdysozoa</taxon>
        <taxon>Arthropoda</taxon>
        <taxon>Crustacea</taxon>
        <taxon>Branchiopoda</taxon>
        <taxon>Diplostraca</taxon>
        <taxon>Cladocera</taxon>
        <taxon>Anomopoda</taxon>
        <taxon>Daphniidae</taxon>
        <taxon>Daphnia</taxon>
    </lineage>
</organism>
<evidence type="ECO:0000313" key="3">
    <source>
        <dbReference type="Proteomes" id="UP001234178"/>
    </source>
</evidence>
<keyword evidence="3" id="KW-1185">Reference proteome</keyword>
<proteinExistence type="predicted"/>
<feature type="compositionally biased region" description="Basic and acidic residues" evidence="1">
    <location>
        <begin position="69"/>
        <end position="78"/>
    </location>
</feature>
<evidence type="ECO:0000256" key="1">
    <source>
        <dbReference type="SAM" id="MobiDB-lite"/>
    </source>
</evidence>
<gene>
    <name evidence="2" type="ORF">OUZ56_013329</name>
</gene>
<evidence type="ECO:0000313" key="2">
    <source>
        <dbReference type="EMBL" id="KAK4008177.1"/>
    </source>
</evidence>
<protein>
    <submittedName>
        <fullName evidence="2">Uncharacterized protein</fullName>
    </submittedName>
</protein>
<feature type="region of interest" description="Disordered" evidence="1">
    <location>
        <begin position="31"/>
        <end position="78"/>
    </location>
</feature>
<sequence>MIPSVKFTARLGGPDDRDVRRLQLDVKVERKEKRVHDGASRDEEIREEELAREQSLTLGAMSPLIGPSPKERREEMRS</sequence>
<reference evidence="2 3" key="1">
    <citation type="journal article" date="2023" name="Nucleic Acids Res.">
        <title>The hologenome of Daphnia magna reveals possible DNA methylation and microbiome-mediated evolution of the host genome.</title>
        <authorList>
            <person name="Chaturvedi A."/>
            <person name="Li X."/>
            <person name="Dhandapani V."/>
            <person name="Marshall H."/>
            <person name="Kissane S."/>
            <person name="Cuenca-Cambronero M."/>
            <person name="Asole G."/>
            <person name="Calvet F."/>
            <person name="Ruiz-Romero M."/>
            <person name="Marangio P."/>
            <person name="Guigo R."/>
            <person name="Rago D."/>
            <person name="Mirbahai L."/>
            <person name="Eastwood N."/>
            <person name="Colbourne J.K."/>
            <person name="Zhou J."/>
            <person name="Mallon E."/>
            <person name="Orsini L."/>
        </authorList>
    </citation>
    <scope>NUCLEOTIDE SEQUENCE [LARGE SCALE GENOMIC DNA]</scope>
    <source>
        <strain evidence="2">LRV0_1</strain>
    </source>
</reference>
<feature type="compositionally biased region" description="Basic and acidic residues" evidence="1">
    <location>
        <begin position="31"/>
        <end position="52"/>
    </location>
</feature>
<dbReference type="Proteomes" id="UP001234178">
    <property type="component" value="Unassembled WGS sequence"/>
</dbReference>
<dbReference type="EMBL" id="JAOYFB010000002">
    <property type="protein sequence ID" value="KAK4008177.1"/>
    <property type="molecule type" value="Genomic_DNA"/>
</dbReference>
<comment type="caution">
    <text evidence="2">The sequence shown here is derived from an EMBL/GenBank/DDBJ whole genome shotgun (WGS) entry which is preliminary data.</text>
</comment>
<name>A0ABQ9Z5K2_9CRUS</name>
<accession>A0ABQ9Z5K2</accession>